<evidence type="ECO:0000313" key="1">
    <source>
        <dbReference type="EMBL" id="ADL56196.1"/>
    </source>
</evidence>
<evidence type="ECO:0000313" key="2">
    <source>
        <dbReference type="Proteomes" id="UP000001235"/>
    </source>
</evidence>
<dbReference type="AlphaFoldDB" id="D9SIN3"/>
<name>D9SIN3_GALCS</name>
<dbReference type="RefSeq" id="WP_013294120.1">
    <property type="nucleotide sequence ID" value="NC_014394.1"/>
</dbReference>
<organism evidence="1 2">
    <name type="scientific">Gallionella capsiferriformans (strain ES-2)</name>
    <name type="common">Gallionella ferruginea capsiferriformans (strain ES-2)</name>
    <dbReference type="NCBI Taxonomy" id="395494"/>
    <lineage>
        <taxon>Bacteria</taxon>
        <taxon>Pseudomonadati</taxon>
        <taxon>Pseudomonadota</taxon>
        <taxon>Betaproteobacteria</taxon>
        <taxon>Nitrosomonadales</taxon>
        <taxon>Gallionellaceae</taxon>
        <taxon>Gallionella</taxon>
    </lineage>
</organism>
<dbReference type="InterPro" id="IPR009241">
    <property type="entry name" value="HigB-like"/>
</dbReference>
<dbReference type="HOGENOM" id="CLU_139003_0_0_4"/>
<sequence length="122" mass="13525">MNKVTVKPLEWVASSKKDLMSMPSDVVDVFGFALHVAQHGGKHLQAKPLKGFGSAGVLEVVEDDDGNTYRAVYTVRFGHAVYVLHCFQKKSHKGIATPKQDIDLIRDRLKLAQQHAEGVKNE</sequence>
<protein>
    <recommendedName>
        <fullName evidence="3">Addiction module toxin RelE</fullName>
    </recommendedName>
</protein>
<dbReference type="STRING" id="395494.Galf_2192"/>
<dbReference type="Pfam" id="PF05973">
    <property type="entry name" value="Gp49"/>
    <property type="match status" value="1"/>
</dbReference>
<dbReference type="OrthoDB" id="9797093at2"/>
<gene>
    <name evidence="1" type="ordered locus">Galf_2192</name>
</gene>
<keyword evidence="2" id="KW-1185">Reference proteome</keyword>
<evidence type="ECO:0008006" key="3">
    <source>
        <dbReference type="Google" id="ProtNLM"/>
    </source>
</evidence>
<reference evidence="1 2" key="1">
    <citation type="submission" date="2010-08" db="EMBL/GenBank/DDBJ databases">
        <title>Complete sequence of Gallionella capsiferriformans ES-2.</title>
        <authorList>
            <consortium name="US DOE Joint Genome Institute"/>
            <person name="Lucas S."/>
            <person name="Copeland A."/>
            <person name="Lapidus A."/>
            <person name="Cheng J.-F."/>
            <person name="Bruce D."/>
            <person name="Goodwin L."/>
            <person name="Pitluck S."/>
            <person name="Chertkov O."/>
            <person name="Davenport K.W."/>
            <person name="Detter J.C."/>
            <person name="Han C."/>
            <person name="Tapia R."/>
            <person name="Land M."/>
            <person name="Hauser L."/>
            <person name="Chang Y.-J."/>
            <person name="Jeffries C."/>
            <person name="Kyrpides N."/>
            <person name="Ivanova N."/>
            <person name="Mikhailova N."/>
            <person name="Shelobolina E.S."/>
            <person name="Picardal F."/>
            <person name="Roden E."/>
            <person name="Emerson D."/>
            <person name="Woyke T."/>
        </authorList>
    </citation>
    <scope>NUCLEOTIDE SEQUENCE [LARGE SCALE GENOMIC DNA]</scope>
    <source>
        <strain evidence="1 2">ES-2</strain>
    </source>
</reference>
<proteinExistence type="predicted"/>
<dbReference type="EMBL" id="CP002159">
    <property type="protein sequence ID" value="ADL56196.1"/>
    <property type="molecule type" value="Genomic_DNA"/>
</dbReference>
<dbReference type="KEGG" id="gca:Galf_2192"/>
<dbReference type="eggNOG" id="COG4679">
    <property type="taxonomic scope" value="Bacteria"/>
</dbReference>
<accession>D9SIN3</accession>
<dbReference type="Proteomes" id="UP000001235">
    <property type="component" value="Chromosome"/>
</dbReference>